<feature type="signal peptide" evidence="7">
    <location>
        <begin position="1"/>
        <end position="18"/>
    </location>
</feature>
<feature type="chain" id="PRO_5035464317" description="AB hydrolase-1 domain-containing protein" evidence="7">
    <location>
        <begin position="19"/>
        <end position="485"/>
    </location>
</feature>
<evidence type="ECO:0000256" key="7">
    <source>
        <dbReference type="SAM" id="SignalP"/>
    </source>
</evidence>
<dbReference type="InterPro" id="IPR029058">
    <property type="entry name" value="AB_hydrolase_fold"/>
</dbReference>
<feature type="non-terminal residue" evidence="9">
    <location>
        <position position="485"/>
    </location>
</feature>
<evidence type="ECO:0000313" key="10">
    <source>
        <dbReference type="Proteomes" id="UP000838878"/>
    </source>
</evidence>
<evidence type="ECO:0000256" key="3">
    <source>
        <dbReference type="ARBA" id="ARBA00022801"/>
    </source>
</evidence>
<keyword evidence="10" id="KW-1185">Reference proteome</keyword>
<keyword evidence="3" id="KW-0378">Hydrolase</keyword>
<protein>
    <recommendedName>
        <fullName evidence="8">AB hydrolase-1 domain-containing protein</fullName>
    </recommendedName>
</protein>
<dbReference type="Proteomes" id="UP000838878">
    <property type="component" value="Chromosome 4"/>
</dbReference>
<evidence type="ECO:0000256" key="5">
    <source>
        <dbReference type="ARBA" id="ARBA00023098"/>
    </source>
</evidence>
<dbReference type="EMBL" id="OV170224">
    <property type="protein sequence ID" value="CAH0724353.1"/>
    <property type="molecule type" value="Genomic_DNA"/>
</dbReference>
<keyword evidence="5" id="KW-0443">Lipid metabolism</keyword>
<accession>A0A8J9UQG1</accession>
<dbReference type="AlphaFoldDB" id="A0A8J9UQG1"/>
<dbReference type="OrthoDB" id="9974421at2759"/>
<dbReference type="GO" id="GO:0016042">
    <property type="term" value="P:lipid catabolic process"/>
    <property type="evidence" value="ECO:0007669"/>
    <property type="project" value="UniProtKB-KW"/>
</dbReference>
<feature type="domain" description="AB hydrolase-1" evidence="8">
    <location>
        <begin position="161"/>
        <end position="461"/>
    </location>
</feature>
<evidence type="ECO:0000256" key="6">
    <source>
        <dbReference type="ARBA" id="ARBA00023180"/>
    </source>
</evidence>
<reference evidence="9" key="1">
    <citation type="submission" date="2021-12" db="EMBL/GenBank/DDBJ databases">
        <authorList>
            <person name="Martin H S."/>
        </authorList>
    </citation>
    <scope>NUCLEOTIDE SEQUENCE</scope>
</reference>
<evidence type="ECO:0000313" key="9">
    <source>
        <dbReference type="EMBL" id="CAH0724353.1"/>
    </source>
</evidence>
<proteinExistence type="inferred from homology"/>
<gene>
    <name evidence="9" type="ORF">BINO364_LOCUS10070</name>
</gene>
<comment type="similarity">
    <text evidence="1">Belongs to the AB hydrolase superfamily. Lipase family.</text>
</comment>
<dbReference type="Pfam" id="PF00561">
    <property type="entry name" value="Abhydrolase_1"/>
    <property type="match status" value="1"/>
</dbReference>
<keyword evidence="6" id="KW-0325">Glycoprotein</keyword>
<evidence type="ECO:0000256" key="4">
    <source>
        <dbReference type="ARBA" id="ARBA00022963"/>
    </source>
</evidence>
<sequence>MNAVLAYVICATFVCTPSVPVAMDTVQDFLEDQSLNMKAFFEEQKNKVEKAFNSSYQEAIRMKDSVTNYVDVQQKKISTDITNYVESVKESGRKVTDSWSYLPIEEPGAKMEIPDMFLSVPSIITRNGYYCETHTVLSQGYLLNVHRIARSRNFGEIPQKTVLLQHGLFGSSADWILNGPDKGLGYVLADAGYDVWMSNIRGNRYSKEHVSLKTDSKSFWNFSWHDVALHDIPAVIDHIIKIKGECSITYIGHSMGTTILFAMLTLRPEYNNILKAGFALAPVAFLTNLKSPLKSLAPIASNVAYMEMLYGSHEFLPKDSILGRMTSSCKVDKMDSVVCKNVIFYICGYNEKQFNKELLPIFLSNLGTGTSWKTAVHFAQEIVADGKFQQFDYGTKDNKRIYGSEKPPEYDLTKISMPLKLFWAENDLLCSEEDVKLLYDKLPSSKQIYKVPEPTFNHLDYLWAIDAPTLINQEILNSLEQVYST</sequence>
<keyword evidence="4" id="KW-0442">Lipid degradation</keyword>
<evidence type="ECO:0000256" key="2">
    <source>
        <dbReference type="ARBA" id="ARBA00022729"/>
    </source>
</evidence>
<dbReference type="SUPFAM" id="SSF53474">
    <property type="entry name" value="alpha/beta-Hydrolases"/>
    <property type="match status" value="1"/>
</dbReference>
<name>A0A8J9UQG1_9NEOP</name>
<keyword evidence="2 7" id="KW-0732">Signal</keyword>
<evidence type="ECO:0000259" key="8">
    <source>
        <dbReference type="Pfam" id="PF00561"/>
    </source>
</evidence>
<dbReference type="InterPro" id="IPR000073">
    <property type="entry name" value="AB_hydrolase_1"/>
</dbReference>
<dbReference type="GO" id="GO:0016787">
    <property type="term" value="F:hydrolase activity"/>
    <property type="evidence" value="ECO:0007669"/>
    <property type="project" value="UniProtKB-KW"/>
</dbReference>
<dbReference type="Gene3D" id="3.40.50.1820">
    <property type="entry name" value="alpha/beta hydrolase"/>
    <property type="match status" value="1"/>
</dbReference>
<evidence type="ECO:0000256" key="1">
    <source>
        <dbReference type="ARBA" id="ARBA00010701"/>
    </source>
</evidence>
<dbReference type="FunFam" id="3.40.50.1820:FF:000021">
    <property type="entry name" value="Lipase"/>
    <property type="match status" value="1"/>
</dbReference>
<organism evidence="9 10">
    <name type="scientific">Brenthis ino</name>
    <name type="common">lesser marbled fritillary</name>
    <dbReference type="NCBI Taxonomy" id="405034"/>
    <lineage>
        <taxon>Eukaryota</taxon>
        <taxon>Metazoa</taxon>
        <taxon>Ecdysozoa</taxon>
        <taxon>Arthropoda</taxon>
        <taxon>Hexapoda</taxon>
        <taxon>Insecta</taxon>
        <taxon>Pterygota</taxon>
        <taxon>Neoptera</taxon>
        <taxon>Endopterygota</taxon>
        <taxon>Lepidoptera</taxon>
        <taxon>Glossata</taxon>
        <taxon>Ditrysia</taxon>
        <taxon>Papilionoidea</taxon>
        <taxon>Nymphalidae</taxon>
        <taxon>Heliconiinae</taxon>
        <taxon>Argynnini</taxon>
        <taxon>Brenthis</taxon>
    </lineage>
</organism>
<dbReference type="PANTHER" id="PTHR11005">
    <property type="entry name" value="LYSOSOMAL ACID LIPASE-RELATED"/>
    <property type="match status" value="1"/>
</dbReference>